<gene>
    <name evidence="6" type="ORF">KI659_02660</name>
</gene>
<evidence type="ECO:0000313" key="6">
    <source>
        <dbReference type="EMBL" id="MBS9522909.1"/>
    </source>
</evidence>
<dbReference type="AlphaFoldDB" id="A0AAP2CG20"/>
<reference evidence="6 7" key="1">
    <citation type="submission" date="2021-05" db="EMBL/GenBank/DDBJ databases">
        <authorList>
            <person name="Zhang Z.D."/>
            <person name="Osman G."/>
        </authorList>
    </citation>
    <scope>NUCLEOTIDE SEQUENCE [LARGE SCALE GENOMIC DNA]</scope>
    <source>
        <strain evidence="6 7">KCTC 32217</strain>
    </source>
</reference>
<feature type="chain" id="PRO_5043055026" evidence="3">
    <location>
        <begin position="25"/>
        <end position="633"/>
    </location>
</feature>
<dbReference type="EMBL" id="JAHCMY010000001">
    <property type="protein sequence ID" value="MBS9522909.1"/>
    <property type="molecule type" value="Genomic_DNA"/>
</dbReference>
<feature type="transmembrane region" description="Helical" evidence="2">
    <location>
        <begin position="192"/>
        <end position="214"/>
    </location>
</feature>
<evidence type="ECO:0000256" key="3">
    <source>
        <dbReference type="SAM" id="SignalP"/>
    </source>
</evidence>
<keyword evidence="2" id="KW-0472">Membrane</keyword>
<feature type="transmembrane region" description="Helical" evidence="2">
    <location>
        <begin position="289"/>
        <end position="308"/>
    </location>
</feature>
<feature type="signal peptide" evidence="3">
    <location>
        <begin position="1"/>
        <end position="24"/>
    </location>
</feature>
<keyword evidence="1" id="KW-0175">Coiled coil</keyword>
<organism evidence="6 7">
    <name type="scientific">Litoribacter ruber</name>
    <dbReference type="NCBI Taxonomy" id="702568"/>
    <lineage>
        <taxon>Bacteria</taxon>
        <taxon>Pseudomonadati</taxon>
        <taxon>Bacteroidota</taxon>
        <taxon>Cytophagia</taxon>
        <taxon>Cytophagales</taxon>
        <taxon>Cyclobacteriaceae</taxon>
        <taxon>Litoribacter</taxon>
    </lineage>
</organism>
<feature type="transmembrane region" description="Helical" evidence="2">
    <location>
        <begin position="371"/>
        <end position="391"/>
    </location>
</feature>
<accession>A0AAP2CG20</accession>
<keyword evidence="7" id="KW-1185">Reference proteome</keyword>
<feature type="transmembrane region" description="Helical" evidence="2">
    <location>
        <begin position="340"/>
        <end position="359"/>
    </location>
</feature>
<evidence type="ECO:0000256" key="1">
    <source>
        <dbReference type="SAM" id="Coils"/>
    </source>
</evidence>
<evidence type="ECO:0000313" key="7">
    <source>
        <dbReference type="Proteomes" id="UP001319104"/>
    </source>
</evidence>
<evidence type="ECO:0000259" key="4">
    <source>
        <dbReference type="Pfam" id="PF07695"/>
    </source>
</evidence>
<keyword evidence="3" id="KW-0732">Signal</keyword>
<feature type="transmembrane region" description="Helical" evidence="2">
    <location>
        <begin position="259"/>
        <end position="277"/>
    </location>
</feature>
<proteinExistence type="predicted"/>
<feature type="coiled-coil region" evidence="1">
    <location>
        <begin position="409"/>
        <end position="443"/>
    </location>
</feature>
<sequence length="633" mass="73834">MSRLMQRILICALSLMCLMGYAQKPTENTLLKIDDNLEERIFSIEKLPYFKDTTGSLTLKDVKTSRFQDKFKIRPGVSKSDYETSSTYWVKLSIEKTPNSSKKWIMEFYDQTIDLIEVYKPDNNGNYQLVRMGDGLPFHDRDFVHKNFELIIDNTAAGIDHYYIKIESSQKADIRIAVRSLNRFIYYALNEYFIYGLFYGMIIIIALYNMLVYFAVREVKYLYYTFYLISVGIYAMCVDGIAFQYLWPNAPSWNQIANGIFSYSIVVWATLFSIRFLNTKARASVLHKALLTVLGLKTVLFMMGLFWDPKWFEIRYYDVIPFFLIFFSSIYIWSKGYKVARFFVVAYGILFIGMAIKVLSNAAVIQHYTLVYYSLHLAFLGEMLLLTFALGDRIRILKKNKDLALRRSLEQMKSNYALKEKVNRELEQKVQERTKELESKNLLLESFNSQLIEKDEEIKRINSLLDRDNWKLKSSIKQSFQARLDNDTLTYEEFSNIFPDSSACFRYLEELKWGKSFSCKSCGNHKCSNGPKIFTRRCSKCGYIESVTAGTAFHGVRFPLEKAFFIAYTIISGQNWTLEQLSDLLVVRKNTIWNFRKKVKLMIAASSSEKADWKDIIIDQDVAKNGQPQIAKN</sequence>
<dbReference type="RefSeq" id="WP_213943782.1">
    <property type="nucleotide sequence ID" value="NZ_JAHCMY010000001.1"/>
</dbReference>
<dbReference type="Pfam" id="PF07696">
    <property type="entry name" value="7TMR-DISMED2"/>
    <property type="match status" value="1"/>
</dbReference>
<feature type="transmembrane region" description="Helical" evidence="2">
    <location>
        <begin position="314"/>
        <end position="333"/>
    </location>
</feature>
<protein>
    <submittedName>
        <fullName evidence="6">Receptor</fullName>
    </submittedName>
</protein>
<dbReference type="InterPro" id="IPR011623">
    <property type="entry name" value="7TMR_DISM_rcpt_extracell_dom1"/>
</dbReference>
<feature type="transmembrane region" description="Helical" evidence="2">
    <location>
        <begin position="221"/>
        <end position="247"/>
    </location>
</feature>
<feature type="domain" description="7TM-DISM receptor extracellular" evidence="5">
    <location>
        <begin position="47"/>
        <end position="178"/>
    </location>
</feature>
<evidence type="ECO:0000259" key="5">
    <source>
        <dbReference type="Pfam" id="PF07696"/>
    </source>
</evidence>
<dbReference type="InterPro" id="IPR011622">
    <property type="entry name" value="7TMR_DISM_rcpt_extracell_dom2"/>
</dbReference>
<dbReference type="Proteomes" id="UP001319104">
    <property type="component" value="Unassembled WGS sequence"/>
</dbReference>
<dbReference type="Gene3D" id="2.60.40.2380">
    <property type="match status" value="1"/>
</dbReference>
<keyword evidence="6" id="KW-0675">Receptor</keyword>
<evidence type="ECO:0000256" key="2">
    <source>
        <dbReference type="SAM" id="Phobius"/>
    </source>
</evidence>
<keyword evidence="2" id="KW-1133">Transmembrane helix</keyword>
<name>A0AAP2CG20_9BACT</name>
<feature type="domain" description="7TM-DISM receptor extracellular" evidence="4">
    <location>
        <begin position="191"/>
        <end position="393"/>
    </location>
</feature>
<comment type="caution">
    <text evidence="6">The sequence shown here is derived from an EMBL/GenBank/DDBJ whole genome shotgun (WGS) entry which is preliminary data.</text>
</comment>
<dbReference type="Pfam" id="PF07695">
    <property type="entry name" value="7TMR-DISM_7TM"/>
    <property type="match status" value="1"/>
</dbReference>
<keyword evidence="2" id="KW-0812">Transmembrane</keyword>